<evidence type="ECO:0000313" key="3">
    <source>
        <dbReference type="Proteomes" id="UP000550787"/>
    </source>
</evidence>
<feature type="region of interest" description="Disordered" evidence="1">
    <location>
        <begin position="1"/>
        <end position="26"/>
    </location>
</feature>
<dbReference type="AlphaFoldDB" id="A0A7W4I6N7"/>
<sequence>MLGISSKSLGISPKAPPPKDRAMSGSLRHDEFQDMICAEIEVRRGRGLKAAFAEAARFFGLSERRVRAAWHREIRMVSVDEWQAVRARRVAALRARQDQIAHEITLLAHELDAGGGL</sequence>
<proteinExistence type="predicted"/>
<reference evidence="2 3" key="1">
    <citation type="submission" date="2020-04" db="EMBL/GenBank/DDBJ databases">
        <title>Description of novel Gluconacetobacter.</title>
        <authorList>
            <person name="Sombolestani A."/>
        </authorList>
    </citation>
    <scope>NUCLEOTIDE SEQUENCE [LARGE SCALE GENOMIC DNA]</scope>
    <source>
        <strain evidence="2 3">LMG 7603</strain>
    </source>
</reference>
<organism evidence="2 3">
    <name type="scientific">Gluconacetobacter diazotrophicus</name>
    <name type="common">Acetobacter diazotrophicus</name>
    <dbReference type="NCBI Taxonomy" id="33996"/>
    <lineage>
        <taxon>Bacteria</taxon>
        <taxon>Pseudomonadati</taxon>
        <taxon>Pseudomonadota</taxon>
        <taxon>Alphaproteobacteria</taxon>
        <taxon>Acetobacterales</taxon>
        <taxon>Acetobacteraceae</taxon>
        <taxon>Gluconacetobacter</taxon>
    </lineage>
</organism>
<feature type="compositionally biased region" description="Basic and acidic residues" evidence="1">
    <location>
        <begin position="17"/>
        <end position="26"/>
    </location>
</feature>
<protein>
    <submittedName>
        <fullName evidence="2">Uncharacterized protein</fullName>
    </submittedName>
</protein>
<dbReference type="EMBL" id="JABEQG010000026">
    <property type="protein sequence ID" value="MBB2157222.1"/>
    <property type="molecule type" value="Genomic_DNA"/>
</dbReference>
<name>A0A7W4I6N7_GLUDI</name>
<comment type="caution">
    <text evidence="2">The sequence shown here is derived from an EMBL/GenBank/DDBJ whole genome shotgun (WGS) entry which is preliminary data.</text>
</comment>
<accession>A0A7W4I6N7</accession>
<evidence type="ECO:0000313" key="2">
    <source>
        <dbReference type="EMBL" id="MBB2157222.1"/>
    </source>
</evidence>
<gene>
    <name evidence="2" type="ORF">HLH33_13025</name>
</gene>
<dbReference type="Proteomes" id="UP000550787">
    <property type="component" value="Unassembled WGS sequence"/>
</dbReference>
<evidence type="ECO:0000256" key="1">
    <source>
        <dbReference type="SAM" id="MobiDB-lite"/>
    </source>
</evidence>